<dbReference type="AlphaFoldDB" id="A0A8C4N9P6"/>
<evidence type="ECO:0000313" key="5">
    <source>
        <dbReference type="Proteomes" id="UP000694388"/>
    </source>
</evidence>
<dbReference type="Pfam" id="PF20209">
    <property type="entry name" value="DUF6570"/>
    <property type="match status" value="1"/>
</dbReference>
<feature type="domain" description="DNA helicase Pif1-like DEAD-box helicase" evidence="2">
    <location>
        <begin position="211"/>
        <end position="376"/>
    </location>
</feature>
<keyword evidence="1" id="KW-0347">Helicase</keyword>
<dbReference type="GO" id="GO:0006281">
    <property type="term" value="P:DNA repair"/>
    <property type="evidence" value="ECO:0007669"/>
    <property type="project" value="UniProtKB-KW"/>
</dbReference>
<dbReference type="Gene3D" id="3.40.50.300">
    <property type="entry name" value="P-loop containing nucleotide triphosphate hydrolases"/>
    <property type="match status" value="1"/>
</dbReference>
<dbReference type="InterPro" id="IPR051055">
    <property type="entry name" value="PIF1_helicase"/>
</dbReference>
<keyword evidence="5" id="KW-1185">Reference proteome</keyword>
<organism evidence="4 5">
    <name type="scientific">Eptatretus burgeri</name>
    <name type="common">Inshore hagfish</name>
    <dbReference type="NCBI Taxonomy" id="7764"/>
    <lineage>
        <taxon>Eukaryota</taxon>
        <taxon>Metazoa</taxon>
        <taxon>Chordata</taxon>
        <taxon>Craniata</taxon>
        <taxon>Vertebrata</taxon>
        <taxon>Cyclostomata</taxon>
        <taxon>Myxini</taxon>
        <taxon>Myxiniformes</taxon>
        <taxon>Myxinidae</taxon>
        <taxon>Eptatretinae</taxon>
        <taxon>Eptatretus</taxon>
    </lineage>
</organism>
<comment type="similarity">
    <text evidence="1">Belongs to the helicase family.</text>
</comment>
<dbReference type="GO" id="GO:0000723">
    <property type="term" value="P:telomere maintenance"/>
    <property type="evidence" value="ECO:0007669"/>
    <property type="project" value="InterPro"/>
</dbReference>
<keyword evidence="1" id="KW-0547">Nucleotide-binding</keyword>
<dbReference type="GO" id="GO:0016787">
    <property type="term" value="F:hydrolase activity"/>
    <property type="evidence" value="ECO:0007669"/>
    <property type="project" value="UniProtKB-KW"/>
</dbReference>
<dbReference type="InterPro" id="IPR046700">
    <property type="entry name" value="DUF6570"/>
</dbReference>
<dbReference type="Proteomes" id="UP000694388">
    <property type="component" value="Unplaced"/>
</dbReference>
<reference evidence="4" key="1">
    <citation type="submission" date="2025-08" db="UniProtKB">
        <authorList>
            <consortium name="Ensembl"/>
        </authorList>
    </citation>
    <scope>IDENTIFICATION</scope>
</reference>
<dbReference type="SUPFAM" id="SSF52540">
    <property type="entry name" value="P-loop containing nucleoside triphosphate hydrolases"/>
    <property type="match status" value="2"/>
</dbReference>
<reference evidence="4" key="2">
    <citation type="submission" date="2025-09" db="UniProtKB">
        <authorList>
            <consortium name="Ensembl"/>
        </authorList>
    </citation>
    <scope>IDENTIFICATION</scope>
</reference>
<dbReference type="GO" id="GO:0006310">
    <property type="term" value="P:DNA recombination"/>
    <property type="evidence" value="ECO:0007669"/>
    <property type="project" value="UniProtKB-KW"/>
</dbReference>
<keyword evidence="1" id="KW-0067">ATP-binding</keyword>
<dbReference type="CDD" id="cd18809">
    <property type="entry name" value="SF1_C_RecD"/>
    <property type="match status" value="1"/>
</dbReference>
<keyword evidence="1" id="KW-0233">DNA recombination</keyword>
<dbReference type="PANTHER" id="PTHR47642:SF8">
    <property type="entry name" value="ATP-DEPENDENT DNA HELICASE"/>
    <property type="match status" value="1"/>
</dbReference>
<dbReference type="Ensembl" id="ENSEBUT00000003802.1">
    <property type="protein sequence ID" value="ENSEBUP00000003431.1"/>
    <property type="gene ID" value="ENSEBUG00000002478.1"/>
</dbReference>
<evidence type="ECO:0000259" key="3">
    <source>
        <dbReference type="Pfam" id="PF20209"/>
    </source>
</evidence>
<dbReference type="PANTHER" id="PTHR47642">
    <property type="entry name" value="ATP-DEPENDENT DNA HELICASE"/>
    <property type="match status" value="1"/>
</dbReference>
<dbReference type="GO" id="GO:0043139">
    <property type="term" value="F:5'-3' DNA helicase activity"/>
    <property type="evidence" value="ECO:0007669"/>
    <property type="project" value="UniProtKB-EC"/>
</dbReference>
<keyword evidence="1" id="KW-0378">Hydrolase</keyword>
<comment type="catalytic activity">
    <reaction evidence="1">
        <text>ATP + H2O = ADP + phosphate + H(+)</text>
        <dbReference type="Rhea" id="RHEA:13065"/>
        <dbReference type="ChEBI" id="CHEBI:15377"/>
        <dbReference type="ChEBI" id="CHEBI:15378"/>
        <dbReference type="ChEBI" id="CHEBI:30616"/>
        <dbReference type="ChEBI" id="CHEBI:43474"/>
        <dbReference type="ChEBI" id="CHEBI:456216"/>
        <dbReference type="EC" id="5.6.2.3"/>
    </reaction>
</comment>
<name>A0A8C4N9P6_EPTBU</name>
<evidence type="ECO:0000256" key="1">
    <source>
        <dbReference type="RuleBase" id="RU363044"/>
    </source>
</evidence>
<dbReference type="GO" id="GO:0005524">
    <property type="term" value="F:ATP binding"/>
    <property type="evidence" value="ECO:0007669"/>
    <property type="project" value="UniProtKB-KW"/>
</dbReference>
<dbReference type="Pfam" id="PF05970">
    <property type="entry name" value="PIF1"/>
    <property type="match status" value="1"/>
</dbReference>
<dbReference type="InterPro" id="IPR010285">
    <property type="entry name" value="DNA_helicase_pif1-like_DEAD"/>
</dbReference>
<comment type="cofactor">
    <cofactor evidence="1">
        <name>Mg(2+)</name>
        <dbReference type="ChEBI" id="CHEBI:18420"/>
    </cofactor>
</comment>
<proteinExistence type="inferred from homology"/>
<keyword evidence="1" id="KW-0227">DNA damage</keyword>
<keyword evidence="1" id="KW-0234">DNA repair</keyword>
<sequence length="565" mass="63896">MHEYVRPKKIMAALKWLQQNNPLYEDVTICKDWEAIWEQDESDLWEAMTLNEGTPPVADVQSPMTSSLVMPNNYQGLQHLARSRHLEIVNVLAGENCFFHAVSVSLQAAGVQSASGSELRAQLGAVNDRFLEQPNSAENIDLGPEARSNNSELHARFSAELGKTLMTPPEYRQMMRTLNLQQMEVIKMHRKWCKDMIRALKSDAPAPVYRVFLSGPGGVGKSPIIKLLPVILTAFTGTAAFGIEGMTLHSAFSFACGPRSKRKYMPASSEKLNSLRLRIGKLKLLIIDEVSMVGADLLYHIHRRLQDIRGKSDPNSPFGDVSILAVRDLFQLQPVGQDHVFGLPSDCYARLHGSLWVENFSMIEVTERMRQKDDKQFADLLMRARTASCTDDGIKLLKTRVAIDKRKDVHTDQVIVILVKFDSPRVGKDAIAQSQYRQRYPDAVPIIRQEVQFFTGRGQQSVEARRTQFPLTPAWACTIHKVQGKTLEQIVVSMEGRGKFMPGQAYVAMSHVRTLQGLFFLGFDACHIRINPVFQREMDRLNNIPKREHRLAHYETENRCVSLLS</sequence>
<evidence type="ECO:0000259" key="2">
    <source>
        <dbReference type="Pfam" id="PF05970"/>
    </source>
</evidence>
<dbReference type="GeneTree" id="ENSGT00940000164296"/>
<dbReference type="EC" id="5.6.2.3" evidence="1"/>
<protein>
    <recommendedName>
        <fullName evidence="1">ATP-dependent DNA helicase</fullName>
        <ecNumber evidence="1">5.6.2.3</ecNumber>
    </recommendedName>
</protein>
<feature type="domain" description="DUF6570" evidence="3">
    <location>
        <begin position="5"/>
        <end position="32"/>
    </location>
</feature>
<evidence type="ECO:0000313" key="4">
    <source>
        <dbReference type="Ensembl" id="ENSEBUP00000003431.1"/>
    </source>
</evidence>
<accession>A0A8C4N9P6</accession>
<dbReference type="InterPro" id="IPR027417">
    <property type="entry name" value="P-loop_NTPase"/>
</dbReference>